<dbReference type="InterPro" id="IPR002401">
    <property type="entry name" value="Cyt_P450_E_grp-I"/>
</dbReference>
<dbReference type="InterPro" id="IPR036396">
    <property type="entry name" value="Cyt_P450_sf"/>
</dbReference>
<keyword evidence="7" id="KW-1133">Transmembrane helix</keyword>
<evidence type="ECO:0000256" key="3">
    <source>
        <dbReference type="ARBA" id="ARBA00022617"/>
    </source>
</evidence>
<protein>
    <submittedName>
        <fullName evidence="8">Cytochrome P450</fullName>
    </submittedName>
</protein>
<dbReference type="Pfam" id="PF00067">
    <property type="entry name" value="p450"/>
    <property type="match status" value="1"/>
</dbReference>
<keyword evidence="7" id="KW-0472">Membrane</keyword>
<organism evidence="8 9">
    <name type="scientific">Coniochaeta ligniaria NRRL 30616</name>
    <dbReference type="NCBI Taxonomy" id="1408157"/>
    <lineage>
        <taxon>Eukaryota</taxon>
        <taxon>Fungi</taxon>
        <taxon>Dikarya</taxon>
        <taxon>Ascomycota</taxon>
        <taxon>Pezizomycotina</taxon>
        <taxon>Sordariomycetes</taxon>
        <taxon>Sordariomycetidae</taxon>
        <taxon>Coniochaetales</taxon>
        <taxon>Coniochaetaceae</taxon>
        <taxon>Coniochaeta</taxon>
    </lineage>
</organism>
<dbReference type="AlphaFoldDB" id="A0A1J7JFW0"/>
<dbReference type="Proteomes" id="UP000182658">
    <property type="component" value="Unassembled WGS sequence"/>
</dbReference>
<dbReference type="GO" id="GO:0020037">
    <property type="term" value="F:heme binding"/>
    <property type="evidence" value="ECO:0007669"/>
    <property type="project" value="InterPro"/>
</dbReference>
<dbReference type="GO" id="GO:0004497">
    <property type="term" value="F:monooxygenase activity"/>
    <property type="evidence" value="ECO:0007669"/>
    <property type="project" value="InterPro"/>
</dbReference>
<dbReference type="SUPFAM" id="SSF48264">
    <property type="entry name" value="Cytochrome P450"/>
    <property type="match status" value="1"/>
</dbReference>
<dbReference type="PANTHER" id="PTHR24305">
    <property type="entry name" value="CYTOCHROME P450"/>
    <property type="match status" value="1"/>
</dbReference>
<evidence type="ECO:0000256" key="2">
    <source>
        <dbReference type="ARBA" id="ARBA00010617"/>
    </source>
</evidence>
<comment type="similarity">
    <text evidence="2">Belongs to the cytochrome P450 family.</text>
</comment>
<dbReference type="EMBL" id="KV875100">
    <property type="protein sequence ID" value="OIW26490.1"/>
    <property type="molecule type" value="Genomic_DNA"/>
</dbReference>
<dbReference type="InterPro" id="IPR001128">
    <property type="entry name" value="Cyt_P450"/>
</dbReference>
<keyword evidence="5 6" id="KW-0408">Iron</keyword>
<evidence type="ECO:0000313" key="9">
    <source>
        <dbReference type="Proteomes" id="UP000182658"/>
    </source>
</evidence>
<dbReference type="GO" id="GO:0005506">
    <property type="term" value="F:iron ion binding"/>
    <property type="evidence" value="ECO:0007669"/>
    <property type="project" value="InterPro"/>
</dbReference>
<dbReference type="InParanoid" id="A0A1J7JFW0"/>
<evidence type="ECO:0000313" key="8">
    <source>
        <dbReference type="EMBL" id="OIW26490.1"/>
    </source>
</evidence>
<dbReference type="PRINTS" id="PR00463">
    <property type="entry name" value="EP450I"/>
</dbReference>
<feature type="binding site" description="axial binding residue" evidence="6">
    <location>
        <position position="446"/>
    </location>
    <ligand>
        <name>heme</name>
        <dbReference type="ChEBI" id="CHEBI:30413"/>
    </ligand>
    <ligandPart>
        <name>Fe</name>
        <dbReference type="ChEBI" id="CHEBI:18248"/>
    </ligandPart>
</feature>
<evidence type="ECO:0000256" key="5">
    <source>
        <dbReference type="ARBA" id="ARBA00023004"/>
    </source>
</evidence>
<sequence>MDSLSINVTTVTALFTWRAILIQLLVATFSLFVWRRYLSPLADIPGPFVASFSRWWHIRRIFIGDQSLQLVALHEKHGHFVRIAPNEVSVNHPDGIKQILLQPLWKGKWYELLQLPDYRYKAPMSTLDPKKKVERSRNLAIGYSLSNMIKSEDAVTRTIEMLLDWMDQYAEGQKPMELDKFFTFTAFDVVGEVLFSKQFGFLQQGVDIGNAISNSLALNAYAAIAGFLQPLNLIVANPFVTWLQVMPMGHLFNTTLKAIDERQKNDEARFDMVAHWFKTLASHPERMELRDIYAQATTNVGAGADTVSCALQSFVYHMIRHPTAWQRARAEIDATRSNEGLCTDRVVLFDHAQKLPYLQACIKEALRVFGPVPMGLPRVVPREGITIGDRTFPAGTVLSINPWVMHFSKEIWGPDAHAFNPDHWFEGSAAAAEKYWIPFGAGYNSCPGQNVTKIELSKITATIVRDYDIRQVDKDQEWKYKAYFTVVPHSWPCVIKKRQY</sequence>
<name>A0A1J7JFW0_9PEZI</name>
<keyword evidence="9" id="KW-1185">Reference proteome</keyword>
<dbReference type="InterPro" id="IPR050121">
    <property type="entry name" value="Cytochrome_P450_monoxygenase"/>
</dbReference>
<accession>A0A1J7JFW0</accession>
<evidence type="ECO:0000256" key="4">
    <source>
        <dbReference type="ARBA" id="ARBA00022723"/>
    </source>
</evidence>
<keyword evidence="4 6" id="KW-0479">Metal-binding</keyword>
<comment type="cofactor">
    <cofactor evidence="1 6">
        <name>heme</name>
        <dbReference type="ChEBI" id="CHEBI:30413"/>
    </cofactor>
</comment>
<proteinExistence type="inferred from homology"/>
<keyword evidence="7" id="KW-0812">Transmembrane</keyword>
<dbReference type="STRING" id="1408157.A0A1J7JFW0"/>
<dbReference type="CDD" id="cd11060">
    <property type="entry name" value="CYP57A1-like"/>
    <property type="match status" value="1"/>
</dbReference>
<evidence type="ECO:0000256" key="6">
    <source>
        <dbReference type="PIRSR" id="PIRSR602401-1"/>
    </source>
</evidence>
<reference evidence="8 9" key="1">
    <citation type="submission" date="2016-10" db="EMBL/GenBank/DDBJ databases">
        <title>Draft genome sequence of Coniochaeta ligniaria NRRL30616, a lignocellulolytic fungus for bioabatement of inhibitors in plant biomass hydrolysates.</title>
        <authorList>
            <consortium name="DOE Joint Genome Institute"/>
            <person name="Jimenez D.J."/>
            <person name="Hector R.E."/>
            <person name="Riley R."/>
            <person name="Sun H."/>
            <person name="Grigoriev I.V."/>
            <person name="Van Elsas J.D."/>
            <person name="Nichols N.N."/>
        </authorList>
    </citation>
    <scope>NUCLEOTIDE SEQUENCE [LARGE SCALE GENOMIC DNA]</scope>
    <source>
        <strain evidence="8 9">NRRL 30616</strain>
    </source>
</reference>
<gene>
    <name evidence="8" type="ORF">CONLIGDRAFT_474335</name>
</gene>
<dbReference type="GO" id="GO:0016705">
    <property type="term" value="F:oxidoreductase activity, acting on paired donors, with incorporation or reduction of molecular oxygen"/>
    <property type="evidence" value="ECO:0007669"/>
    <property type="project" value="InterPro"/>
</dbReference>
<dbReference type="OrthoDB" id="3934656at2759"/>
<dbReference type="PRINTS" id="PR00385">
    <property type="entry name" value="P450"/>
</dbReference>
<dbReference type="Gene3D" id="1.10.630.10">
    <property type="entry name" value="Cytochrome P450"/>
    <property type="match status" value="1"/>
</dbReference>
<evidence type="ECO:0000256" key="1">
    <source>
        <dbReference type="ARBA" id="ARBA00001971"/>
    </source>
</evidence>
<keyword evidence="3 6" id="KW-0349">Heme</keyword>
<evidence type="ECO:0000256" key="7">
    <source>
        <dbReference type="SAM" id="Phobius"/>
    </source>
</evidence>
<dbReference type="PANTHER" id="PTHR24305:SF232">
    <property type="entry name" value="P450, PUTATIVE (EUROFUNG)-RELATED"/>
    <property type="match status" value="1"/>
</dbReference>
<feature type="transmembrane region" description="Helical" evidence="7">
    <location>
        <begin position="15"/>
        <end position="34"/>
    </location>
</feature>